<evidence type="ECO:0000313" key="7">
    <source>
        <dbReference type="Proteomes" id="UP000050525"/>
    </source>
</evidence>
<gene>
    <name evidence="6" type="primary">LRRD1</name>
    <name evidence="6" type="ORF">Y1Q_0019130</name>
</gene>
<evidence type="ECO:0000256" key="1">
    <source>
        <dbReference type="ARBA" id="ARBA00022614"/>
    </source>
</evidence>
<dbReference type="SUPFAM" id="SSF52058">
    <property type="entry name" value="L domain-like"/>
    <property type="match status" value="1"/>
</dbReference>
<comment type="caution">
    <text evidence="6">The sequence shown here is derived from an EMBL/GenBank/DDBJ whole genome shotgun (WGS) entry which is preliminary data.</text>
</comment>
<name>A0A151MQF5_ALLMI</name>
<dbReference type="InterPro" id="IPR001611">
    <property type="entry name" value="Leu-rich_rpt"/>
</dbReference>
<sequence>MAENLPISTSPEKEKDEIRADLHIEELNLFQEEVPKIDTRKHLLQSIGDLEVARKSSVMFFENKLDLKADLHTKKVNENMFEVTGTEANNDIVNSLQTVTRMEKLSENVSPEKEGMDNIAQCNNDGIREPPQNVSEKRIKRNILKPGEIFQIAEESLPAAIPEIKSDEFPADINAEGPMGLPQKVSERDMEKHTWSPENLDISQKLETIMLADIPADVNLEGLKQIPTDTAKGDAKIGMLQLVQNFKMTERIPKHILSDIKYEHFTVKLNDKRLREMPQIVFKIHTLKYLHLNNNELKTLPENLGSLRNLEILSIEGNGLMSLPSEISLLYKLRVLNISHNQLSHLPKELSKLLTKLPEELSKLICLQEFDISHNALKEIPEGIGELKYLVSLTANNNCINQLPKSIISLSSLQHLNLSGNELVSLPDGLHHLHLLTDINFDGNSLIRPPQEVCKGKQLHTIVRYLESADERDDKILHKVLKIIAGNVPLEHFEFFCQKLQLTNAEIKDLENNRALELEGKISCALGIWKSENQILTPAEMTDQLIRILTMTGLHYLTNKVKALKLYTQAVKF</sequence>
<dbReference type="Proteomes" id="UP000050525">
    <property type="component" value="Unassembled WGS sequence"/>
</dbReference>
<dbReference type="InterPro" id="IPR032675">
    <property type="entry name" value="LRR_dom_sf"/>
</dbReference>
<dbReference type="SMART" id="SM00369">
    <property type="entry name" value="LRR_TYP"/>
    <property type="match status" value="5"/>
</dbReference>
<dbReference type="Gene3D" id="3.80.10.10">
    <property type="entry name" value="Ribonuclease Inhibitor"/>
    <property type="match status" value="2"/>
</dbReference>
<keyword evidence="1" id="KW-0433">Leucine-rich repeat</keyword>
<reference evidence="6 7" key="1">
    <citation type="journal article" date="2012" name="Genome Biol.">
        <title>Sequencing three crocodilian genomes to illuminate the evolution of archosaurs and amniotes.</title>
        <authorList>
            <person name="St John J.A."/>
            <person name="Braun E.L."/>
            <person name="Isberg S.R."/>
            <person name="Miles L.G."/>
            <person name="Chong A.Y."/>
            <person name="Gongora J."/>
            <person name="Dalzell P."/>
            <person name="Moran C."/>
            <person name="Bed'hom B."/>
            <person name="Abzhanov A."/>
            <person name="Burgess S.C."/>
            <person name="Cooksey A.M."/>
            <person name="Castoe T.A."/>
            <person name="Crawford N.G."/>
            <person name="Densmore L.D."/>
            <person name="Drew J.C."/>
            <person name="Edwards S.V."/>
            <person name="Faircloth B.C."/>
            <person name="Fujita M.K."/>
            <person name="Greenwold M.J."/>
            <person name="Hoffmann F.G."/>
            <person name="Howard J.M."/>
            <person name="Iguchi T."/>
            <person name="Janes D.E."/>
            <person name="Khan S.Y."/>
            <person name="Kohno S."/>
            <person name="de Koning A.J."/>
            <person name="Lance S.L."/>
            <person name="McCarthy F.M."/>
            <person name="McCormack J.E."/>
            <person name="Merchant M.E."/>
            <person name="Peterson D.G."/>
            <person name="Pollock D.D."/>
            <person name="Pourmand N."/>
            <person name="Raney B.J."/>
            <person name="Roessler K.A."/>
            <person name="Sanford J.R."/>
            <person name="Sawyer R.H."/>
            <person name="Schmidt C.J."/>
            <person name="Triplett E.W."/>
            <person name="Tuberville T.D."/>
            <person name="Venegas-Anaya M."/>
            <person name="Howard J.T."/>
            <person name="Jarvis E.D."/>
            <person name="Guillette L.J.Jr."/>
            <person name="Glenn T.C."/>
            <person name="Green R.E."/>
            <person name="Ray D.A."/>
        </authorList>
    </citation>
    <scope>NUCLEOTIDE SEQUENCE [LARGE SCALE GENOMIC DNA]</scope>
    <source>
        <strain evidence="6">KSC_2009_1</strain>
    </source>
</reference>
<evidence type="ECO:0000313" key="6">
    <source>
        <dbReference type="EMBL" id="KYO26649.1"/>
    </source>
</evidence>
<evidence type="ECO:0000256" key="3">
    <source>
        <dbReference type="ARBA" id="ARBA00068118"/>
    </source>
</evidence>
<protein>
    <recommendedName>
        <fullName evidence="3">Leucine-rich repeat and death domain-containing protein 1</fullName>
    </recommendedName>
</protein>
<dbReference type="Pfam" id="PF13855">
    <property type="entry name" value="LRR_8"/>
    <property type="match status" value="1"/>
</dbReference>
<dbReference type="AlphaFoldDB" id="A0A151MQF5"/>
<dbReference type="PANTHER" id="PTHR48051:SF1">
    <property type="entry name" value="RAS SUPPRESSOR PROTEIN 1"/>
    <property type="match status" value="1"/>
</dbReference>
<dbReference type="Pfam" id="PF00560">
    <property type="entry name" value="LRR_1"/>
    <property type="match status" value="2"/>
</dbReference>
<keyword evidence="7" id="KW-1185">Reference proteome</keyword>
<evidence type="ECO:0000259" key="5">
    <source>
        <dbReference type="Pfam" id="PF24978"/>
    </source>
</evidence>
<evidence type="ECO:0000256" key="4">
    <source>
        <dbReference type="SAM" id="MobiDB-lite"/>
    </source>
</evidence>
<dbReference type="FunFam" id="3.80.10.10:FF:000307">
    <property type="entry name" value="Leucine-rich repeats and death domain-containing 1"/>
    <property type="match status" value="1"/>
</dbReference>
<dbReference type="PANTHER" id="PTHR48051">
    <property type="match status" value="1"/>
</dbReference>
<dbReference type="PROSITE" id="PS51450">
    <property type="entry name" value="LRR"/>
    <property type="match status" value="4"/>
</dbReference>
<dbReference type="InterPro" id="IPR050216">
    <property type="entry name" value="LRR_domain-containing"/>
</dbReference>
<dbReference type="EMBL" id="AKHW03005461">
    <property type="protein sequence ID" value="KYO26649.1"/>
    <property type="molecule type" value="Genomic_DNA"/>
</dbReference>
<feature type="region of interest" description="Disordered" evidence="4">
    <location>
        <begin position="107"/>
        <end position="134"/>
    </location>
</feature>
<accession>A0A151MQF5</accession>
<dbReference type="SMART" id="SM00364">
    <property type="entry name" value="LRR_BAC"/>
    <property type="match status" value="4"/>
</dbReference>
<dbReference type="Pfam" id="PF24978">
    <property type="entry name" value="Death_Lrrd1"/>
    <property type="match status" value="1"/>
</dbReference>
<feature type="compositionally biased region" description="Basic and acidic residues" evidence="4">
    <location>
        <begin position="107"/>
        <end position="116"/>
    </location>
</feature>
<dbReference type="GO" id="GO:0005737">
    <property type="term" value="C:cytoplasm"/>
    <property type="evidence" value="ECO:0007669"/>
    <property type="project" value="TreeGrafter"/>
</dbReference>
<dbReference type="InterPro" id="IPR056869">
    <property type="entry name" value="DD_LRRD1"/>
</dbReference>
<dbReference type="InterPro" id="IPR003591">
    <property type="entry name" value="Leu-rich_rpt_typical-subtyp"/>
</dbReference>
<proteinExistence type="predicted"/>
<feature type="domain" description="LRRD1 death" evidence="5">
    <location>
        <begin position="477"/>
        <end position="565"/>
    </location>
</feature>
<organism evidence="6 7">
    <name type="scientific">Alligator mississippiensis</name>
    <name type="common">American alligator</name>
    <dbReference type="NCBI Taxonomy" id="8496"/>
    <lineage>
        <taxon>Eukaryota</taxon>
        <taxon>Metazoa</taxon>
        <taxon>Chordata</taxon>
        <taxon>Craniata</taxon>
        <taxon>Vertebrata</taxon>
        <taxon>Euteleostomi</taxon>
        <taxon>Archelosauria</taxon>
        <taxon>Archosauria</taxon>
        <taxon>Crocodylia</taxon>
        <taxon>Alligatoridae</taxon>
        <taxon>Alligatorinae</taxon>
        <taxon>Alligator</taxon>
    </lineage>
</organism>
<dbReference type="STRING" id="8496.A0A151MQF5"/>
<evidence type="ECO:0000256" key="2">
    <source>
        <dbReference type="ARBA" id="ARBA00022737"/>
    </source>
</evidence>
<keyword evidence="2" id="KW-0677">Repeat</keyword>